<comment type="subcellular location">
    <subcellularLocation>
        <location evidence="2">Cell membrane</location>
    </subcellularLocation>
</comment>
<evidence type="ECO:0000256" key="3">
    <source>
        <dbReference type="ARBA" id="ARBA00012438"/>
    </source>
</evidence>
<dbReference type="SMART" id="SM00387">
    <property type="entry name" value="HATPase_c"/>
    <property type="match status" value="1"/>
</dbReference>
<evidence type="ECO:0000256" key="2">
    <source>
        <dbReference type="ARBA" id="ARBA00004236"/>
    </source>
</evidence>
<dbReference type="PROSITE" id="PS50110">
    <property type="entry name" value="RESPONSE_REGULATORY"/>
    <property type="match status" value="1"/>
</dbReference>
<dbReference type="PROSITE" id="PS01124">
    <property type="entry name" value="HTH_ARAC_FAMILY_2"/>
    <property type="match status" value="1"/>
</dbReference>
<keyword evidence="12 15" id="KW-0472">Membrane</keyword>
<keyword evidence="11" id="KW-0805">Transcription regulation</keyword>
<feature type="domain" description="Histidine kinase" evidence="17">
    <location>
        <begin position="878"/>
        <end position="1100"/>
    </location>
</feature>
<dbReference type="PROSITE" id="PS50109">
    <property type="entry name" value="HIS_KIN"/>
    <property type="match status" value="1"/>
</dbReference>
<reference evidence="19 20" key="1">
    <citation type="submission" date="2016-10" db="EMBL/GenBank/DDBJ databases">
        <authorList>
            <person name="de Groot N.N."/>
        </authorList>
    </citation>
    <scope>NUCLEOTIDE SEQUENCE [LARGE SCALE GENOMIC DNA]</scope>
    <source>
        <strain evidence="19 20">DSM 26130</strain>
    </source>
</reference>
<keyword evidence="8 19" id="KW-0418">Kinase</keyword>
<feature type="domain" description="Response regulatory" evidence="18">
    <location>
        <begin position="1141"/>
        <end position="1256"/>
    </location>
</feature>
<keyword evidence="15" id="KW-0812">Transmembrane</keyword>
<dbReference type="CDD" id="cd00146">
    <property type="entry name" value="PKD"/>
    <property type="match status" value="1"/>
</dbReference>
<keyword evidence="15" id="KW-1133">Transmembrane helix</keyword>
<evidence type="ECO:0000256" key="12">
    <source>
        <dbReference type="ARBA" id="ARBA00023136"/>
    </source>
</evidence>
<evidence type="ECO:0000256" key="14">
    <source>
        <dbReference type="PROSITE-ProRule" id="PRU00169"/>
    </source>
</evidence>
<dbReference type="InterPro" id="IPR001789">
    <property type="entry name" value="Sig_transdc_resp-reg_receiver"/>
</dbReference>
<dbReference type="InterPro" id="IPR036890">
    <property type="entry name" value="HATPase_C_sf"/>
</dbReference>
<dbReference type="InterPro" id="IPR015943">
    <property type="entry name" value="WD40/YVTN_repeat-like_dom_sf"/>
</dbReference>
<dbReference type="Pfam" id="PF02518">
    <property type="entry name" value="HATPase_c"/>
    <property type="match status" value="1"/>
</dbReference>
<evidence type="ECO:0000313" key="19">
    <source>
        <dbReference type="EMBL" id="SFE99918.1"/>
    </source>
</evidence>
<dbReference type="EMBL" id="FOLQ01000024">
    <property type="protein sequence ID" value="SFE99918.1"/>
    <property type="molecule type" value="Genomic_DNA"/>
</dbReference>
<feature type="transmembrane region" description="Helical" evidence="15">
    <location>
        <begin position="824"/>
        <end position="842"/>
    </location>
</feature>
<dbReference type="InterPro" id="IPR013783">
    <property type="entry name" value="Ig-like_fold"/>
</dbReference>
<dbReference type="SUPFAM" id="SSF46689">
    <property type="entry name" value="Homeodomain-like"/>
    <property type="match status" value="1"/>
</dbReference>
<dbReference type="PRINTS" id="PR00344">
    <property type="entry name" value="BCTRLSENSOR"/>
</dbReference>
<dbReference type="SUPFAM" id="SSF55874">
    <property type="entry name" value="ATPase domain of HSP90 chaperone/DNA topoisomerase II/histidine kinase"/>
    <property type="match status" value="1"/>
</dbReference>
<comment type="catalytic activity">
    <reaction evidence="1">
        <text>ATP + protein L-histidine = ADP + protein N-phospho-L-histidine.</text>
        <dbReference type="EC" id="2.7.13.3"/>
    </reaction>
</comment>
<feature type="domain" description="HTH araC/xylS-type" evidence="16">
    <location>
        <begin position="1288"/>
        <end position="1386"/>
    </location>
</feature>
<dbReference type="InterPro" id="IPR005467">
    <property type="entry name" value="His_kinase_dom"/>
</dbReference>
<protein>
    <recommendedName>
        <fullName evidence="3">histidine kinase</fullName>
        <ecNumber evidence="3">2.7.13.3</ecNumber>
    </recommendedName>
</protein>
<dbReference type="Gene3D" id="3.40.50.2300">
    <property type="match status" value="1"/>
</dbReference>
<evidence type="ECO:0000256" key="1">
    <source>
        <dbReference type="ARBA" id="ARBA00000085"/>
    </source>
</evidence>
<dbReference type="InterPro" id="IPR003661">
    <property type="entry name" value="HisK_dim/P_dom"/>
</dbReference>
<feature type="modified residue" description="4-aspartylphosphate" evidence="14">
    <location>
        <position position="1189"/>
    </location>
</feature>
<dbReference type="GO" id="GO:0043565">
    <property type="term" value="F:sequence-specific DNA binding"/>
    <property type="evidence" value="ECO:0007669"/>
    <property type="project" value="InterPro"/>
</dbReference>
<evidence type="ECO:0000256" key="6">
    <source>
        <dbReference type="ARBA" id="ARBA00022679"/>
    </source>
</evidence>
<dbReference type="Gene3D" id="1.10.287.130">
    <property type="match status" value="1"/>
</dbReference>
<dbReference type="InterPro" id="IPR004358">
    <property type="entry name" value="Sig_transdc_His_kin-like_C"/>
</dbReference>
<dbReference type="Gene3D" id="2.60.40.10">
    <property type="entry name" value="Immunoglobulins"/>
    <property type="match status" value="1"/>
</dbReference>
<evidence type="ECO:0000259" key="18">
    <source>
        <dbReference type="PROSITE" id="PS50110"/>
    </source>
</evidence>
<dbReference type="CDD" id="cd16922">
    <property type="entry name" value="HATPase_EvgS-ArcB-TorS-like"/>
    <property type="match status" value="1"/>
</dbReference>
<dbReference type="InterPro" id="IPR011110">
    <property type="entry name" value="Reg_prop"/>
</dbReference>
<evidence type="ECO:0000256" key="8">
    <source>
        <dbReference type="ARBA" id="ARBA00022777"/>
    </source>
</evidence>
<dbReference type="Gene3D" id="1.10.10.60">
    <property type="entry name" value="Homeodomain-like"/>
    <property type="match status" value="1"/>
</dbReference>
<dbReference type="GO" id="GO:0003700">
    <property type="term" value="F:DNA-binding transcription factor activity"/>
    <property type="evidence" value="ECO:0007669"/>
    <property type="project" value="InterPro"/>
</dbReference>
<keyword evidence="10" id="KW-0902">Two-component regulatory system</keyword>
<dbReference type="GO" id="GO:0005524">
    <property type="term" value="F:ATP binding"/>
    <property type="evidence" value="ECO:0007669"/>
    <property type="project" value="UniProtKB-KW"/>
</dbReference>
<dbReference type="SUPFAM" id="SSF52172">
    <property type="entry name" value="CheY-like"/>
    <property type="match status" value="1"/>
</dbReference>
<keyword evidence="20" id="KW-1185">Reference proteome</keyword>
<dbReference type="Gene3D" id="3.30.565.10">
    <property type="entry name" value="Histidine kinase-like ATPase, C-terminal domain"/>
    <property type="match status" value="1"/>
</dbReference>
<dbReference type="Pfam" id="PF07495">
    <property type="entry name" value="Y_Y_Y"/>
    <property type="match status" value="1"/>
</dbReference>
<evidence type="ECO:0000256" key="4">
    <source>
        <dbReference type="ARBA" id="ARBA00022475"/>
    </source>
</evidence>
<dbReference type="InterPro" id="IPR018060">
    <property type="entry name" value="HTH_AraC"/>
</dbReference>
<dbReference type="PANTHER" id="PTHR43547">
    <property type="entry name" value="TWO-COMPONENT HISTIDINE KINASE"/>
    <property type="match status" value="1"/>
</dbReference>
<organism evidence="19 20">
    <name type="scientific">Spirosoma endophyticum</name>
    <dbReference type="NCBI Taxonomy" id="662367"/>
    <lineage>
        <taxon>Bacteria</taxon>
        <taxon>Pseudomonadati</taxon>
        <taxon>Bacteroidota</taxon>
        <taxon>Cytophagia</taxon>
        <taxon>Cytophagales</taxon>
        <taxon>Cytophagaceae</taxon>
        <taxon>Spirosoma</taxon>
    </lineage>
</organism>
<evidence type="ECO:0000256" key="9">
    <source>
        <dbReference type="ARBA" id="ARBA00022840"/>
    </source>
</evidence>
<dbReference type="SMART" id="SM00448">
    <property type="entry name" value="REC"/>
    <property type="match status" value="1"/>
</dbReference>
<dbReference type="SUPFAM" id="SSF47384">
    <property type="entry name" value="Homodimeric domain of signal transducing histidine kinase"/>
    <property type="match status" value="1"/>
</dbReference>
<dbReference type="Proteomes" id="UP000198598">
    <property type="component" value="Unassembled WGS sequence"/>
</dbReference>
<dbReference type="SMART" id="SM00342">
    <property type="entry name" value="HTH_ARAC"/>
    <property type="match status" value="1"/>
</dbReference>
<evidence type="ECO:0000259" key="16">
    <source>
        <dbReference type="PROSITE" id="PS01124"/>
    </source>
</evidence>
<keyword evidence="13" id="KW-0804">Transcription</keyword>
<proteinExistence type="predicted"/>
<dbReference type="EC" id="2.7.13.3" evidence="3"/>
<keyword evidence="6" id="KW-0808">Transferase</keyword>
<dbReference type="PANTHER" id="PTHR43547:SF2">
    <property type="entry name" value="HYBRID SIGNAL TRANSDUCTION HISTIDINE KINASE C"/>
    <property type="match status" value="1"/>
</dbReference>
<dbReference type="Pfam" id="PF00512">
    <property type="entry name" value="HisKA"/>
    <property type="match status" value="1"/>
</dbReference>
<evidence type="ECO:0000256" key="13">
    <source>
        <dbReference type="ARBA" id="ARBA00023163"/>
    </source>
</evidence>
<evidence type="ECO:0000256" key="11">
    <source>
        <dbReference type="ARBA" id="ARBA00023015"/>
    </source>
</evidence>
<evidence type="ECO:0000259" key="17">
    <source>
        <dbReference type="PROSITE" id="PS50109"/>
    </source>
</evidence>
<evidence type="ECO:0000256" key="7">
    <source>
        <dbReference type="ARBA" id="ARBA00022741"/>
    </source>
</evidence>
<dbReference type="GO" id="GO:0005886">
    <property type="term" value="C:plasma membrane"/>
    <property type="evidence" value="ECO:0007669"/>
    <property type="project" value="UniProtKB-SubCell"/>
</dbReference>
<dbReference type="InterPro" id="IPR011123">
    <property type="entry name" value="Y_Y_Y"/>
</dbReference>
<dbReference type="InterPro" id="IPR036097">
    <property type="entry name" value="HisK_dim/P_sf"/>
</dbReference>
<dbReference type="SMART" id="SM00388">
    <property type="entry name" value="HisKA"/>
    <property type="match status" value="1"/>
</dbReference>
<dbReference type="CDD" id="cd00082">
    <property type="entry name" value="HisKA"/>
    <property type="match status" value="1"/>
</dbReference>
<sequence>MPDDFVQLVYGEWGTDQQGENWSVTRCIIPDSQNLKLPSTVRPYLFLLLLIPCVPGFAQTHRSDKINATQEQSALNQFDHLSVKDGLSNNSVNCILQDREGFMWFGTNDGLNKYDGYTFTTLKPTLNDPVHSFQNSQISGLCEDHKNRLWVVTQGGLHEVDKLTGRVTPHPIRAGNADKWNYQHSIFEDRQHVLWVSTLGGVARYEPALHRFTLFPAPDPEASIKTVFEDPQHRLWVGTYRGLYVLDRSTGQYTPISVPGVNEASQPTFIAFHLDAQQVLWMATANAGYGLFRLDMRRRPWHLEHYNPNGQINPFTFLNSIHKDAQGMIWMATTTGLQRVDPIRNQVFTYHPDPNAPKGISSNTAQTVYHDRVGTLWVGTDNGIDRQAVNTKPFMTFQVRPNRGTSNLPENKVVALLPDHKGHFWISNGYNVYRPADHRSQPIPVGTLGSNDHFKNYTQALVPDQANGVWLGTWSGLYHFDRATGRYDSYPSEVPAEYASRGPTGELWIGGYISPASGIASFNPRTHTYKYYKYDANNPNGLPDQYVWGLLVSRTGDVWIPFRKKGIARLNPRSGRFTHYTAGPKSRLNCDDIMTVHEDKAGTIWVGTQQGGVNRFEAKTGQFTAITTRNGLPSNNILGITSDNAGHLWLSTDKGLCRVDLRTNVIRNYQTIHGLPSNDFLRNAVLRQDNRLFFGSLNGVVYFNPDSIRDDTRPFPVYITELKVMDQPRTITDSVITLNHDENFLSFGFAALAYTQPERNQYAYQLVGVDKNWVQNGNRHLANYTNLSPGTYTLRVKAANSDGIWTTKGASIQLTIRPPWWATWWAYSLYALLVGGAIWGYIRVYTNRIRQQQELELNRRQAEQLKTVDELKTRFFSNITHEFRTPLSLIISPVEKLLQSSQFDVPTRQTLSLVQRNANQLLRLINQLLDLSKLEANQMAVSLMRGDVPEFVYHVVEPFRQKAEQKGVALLYTHEGLLPEQLFDADKWEKILTNLLSNALKFTGEGGQVTVALTPVSAMGEVSAVQIRVADSGIGISPEKLPHIFDRFYQVDNSRTRAYEGTGIGLALVNELIELIGGAIRVDSQPGIGTTFVVTLPVQAVSAATDVPPVVLPANLPPATHEQTTWVPVASDRQSADELQTILVVEDNDELREFLASELAGSYRILRATNGETGWQLAQAELPDIVISDIMMPRMDGYELTRLIKNHPDTDHISVILLTAKAAHQSRIDGLQEGADDYLSKPFHLDELHLRLRNLLSHQHKLRDHYRQQFAQPDMPSPIIVVEDVFLQRVYKLLEDNLGDPSLDVDWLADQVAMSRKTLYRKIHSLVQLAPNELIRQYRLRKAADLLRSGHTASQTAYLVGFKTPSYFTIVFKEFYNKTPTEFSTMGFNQV</sequence>
<dbReference type="InterPro" id="IPR009057">
    <property type="entry name" value="Homeodomain-like_sf"/>
</dbReference>
<keyword evidence="5 14" id="KW-0597">Phosphoprotein</keyword>
<evidence type="ECO:0000256" key="10">
    <source>
        <dbReference type="ARBA" id="ARBA00023012"/>
    </source>
</evidence>
<dbReference type="STRING" id="662367.SAMN05216167_12450"/>
<dbReference type="Pfam" id="PF07494">
    <property type="entry name" value="Reg_prop"/>
    <property type="match status" value="2"/>
</dbReference>
<dbReference type="InterPro" id="IPR011006">
    <property type="entry name" value="CheY-like_superfamily"/>
</dbReference>
<evidence type="ECO:0000256" key="15">
    <source>
        <dbReference type="SAM" id="Phobius"/>
    </source>
</evidence>
<dbReference type="InterPro" id="IPR003594">
    <property type="entry name" value="HATPase_dom"/>
</dbReference>
<keyword evidence="7" id="KW-0547">Nucleotide-binding</keyword>
<dbReference type="SUPFAM" id="SSF63829">
    <property type="entry name" value="Calcium-dependent phosphotriesterase"/>
    <property type="match status" value="2"/>
</dbReference>
<dbReference type="Pfam" id="PF12833">
    <property type="entry name" value="HTH_18"/>
    <property type="match status" value="1"/>
</dbReference>
<name>A0A1I2F5D6_9BACT</name>
<dbReference type="Pfam" id="PF00072">
    <property type="entry name" value="Response_reg"/>
    <property type="match status" value="1"/>
</dbReference>
<dbReference type="FunFam" id="1.10.287.130:FF:000045">
    <property type="entry name" value="Two-component system sensor histidine kinase/response regulator"/>
    <property type="match status" value="1"/>
</dbReference>
<accession>A0A1I2F5D6</accession>
<evidence type="ECO:0000256" key="5">
    <source>
        <dbReference type="ARBA" id="ARBA00022553"/>
    </source>
</evidence>
<dbReference type="FunFam" id="3.30.565.10:FF:000023">
    <property type="entry name" value="PAS domain-containing sensor histidine kinase"/>
    <property type="match status" value="1"/>
</dbReference>
<dbReference type="GO" id="GO:0000155">
    <property type="term" value="F:phosphorelay sensor kinase activity"/>
    <property type="evidence" value="ECO:0007669"/>
    <property type="project" value="InterPro"/>
</dbReference>
<gene>
    <name evidence="19" type="ORF">SAMN05216167_12450</name>
</gene>
<keyword evidence="4" id="KW-1003">Cell membrane</keyword>
<evidence type="ECO:0000313" key="20">
    <source>
        <dbReference type="Proteomes" id="UP000198598"/>
    </source>
</evidence>
<dbReference type="Gene3D" id="2.130.10.10">
    <property type="entry name" value="YVTN repeat-like/Quinoprotein amine dehydrogenase"/>
    <property type="match status" value="4"/>
</dbReference>
<keyword evidence="9" id="KW-0067">ATP-binding</keyword>